<comment type="caution">
    <text evidence="2">The sequence shown here is derived from an EMBL/GenBank/DDBJ whole genome shotgun (WGS) entry which is preliminary data.</text>
</comment>
<sequence length="185" mass="20844">MGINDANNTETSRLLEHLQLSRTAVHQWKAIATQERQTTPEQRLVTLSNPDLRPACAEASNLSSLQLALVPSTRAHGEASVSQKRAHSTTPAEEEQIRHIMRTKLEQDIPGGTIAMEDMGSPDLPSQPIETRDSWLELWEKHGISWPATARIAFHLERSSTEAWMQAVQREPAKLMHKLQEFPFP</sequence>
<dbReference type="AlphaFoldDB" id="A0A976P074"/>
<dbReference type="EMBL" id="SHOA02000028">
    <property type="protein sequence ID" value="TDH73977.1"/>
    <property type="molecule type" value="Genomic_DNA"/>
</dbReference>
<name>A0A976P074_BRELC</name>
<reference evidence="2 3" key="1">
    <citation type="journal article" date="2021" name="Genome Biol.">
        <title>AFLAP: assembly-free linkage analysis pipeline using k-mers from genome sequencing data.</title>
        <authorList>
            <person name="Fletcher K."/>
            <person name="Zhang L."/>
            <person name="Gil J."/>
            <person name="Han R."/>
            <person name="Cavanaugh K."/>
            <person name="Michelmore R."/>
        </authorList>
    </citation>
    <scope>NUCLEOTIDE SEQUENCE [LARGE SCALE GENOMIC DNA]</scope>
    <source>
        <strain evidence="2 3">SF5</strain>
    </source>
</reference>
<feature type="region of interest" description="Disordered" evidence="1">
    <location>
        <begin position="76"/>
        <end position="95"/>
    </location>
</feature>
<keyword evidence="3" id="KW-1185">Reference proteome</keyword>
<evidence type="ECO:0000256" key="1">
    <source>
        <dbReference type="SAM" id="MobiDB-lite"/>
    </source>
</evidence>
<dbReference type="RefSeq" id="XP_067823475.1">
    <property type="nucleotide sequence ID" value="XM_067961077.1"/>
</dbReference>
<dbReference type="KEGG" id="blac:94346748"/>
<feature type="compositionally biased region" description="Polar residues" evidence="1">
    <location>
        <begin position="80"/>
        <end position="91"/>
    </location>
</feature>
<gene>
    <name evidence="2" type="ORF">CCR75_002980</name>
</gene>
<organism evidence="2 3">
    <name type="scientific">Bremia lactucae</name>
    <name type="common">Lettuce downy mildew</name>
    <dbReference type="NCBI Taxonomy" id="4779"/>
    <lineage>
        <taxon>Eukaryota</taxon>
        <taxon>Sar</taxon>
        <taxon>Stramenopiles</taxon>
        <taxon>Oomycota</taxon>
        <taxon>Peronosporomycetes</taxon>
        <taxon>Peronosporales</taxon>
        <taxon>Peronosporaceae</taxon>
        <taxon>Bremia</taxon>
    </lineage>
</organism>
<dbReference type="GeneID" id="94346748"/>
<evidence type="ECO:0000313" key="2">
    <source>
        <dbReference type="EMBL" id="TDH73977.1"/>
    </source>
</evidence>
<protein>
    <submittedName>
        <fullName evidence="2">Uncharacterized protein</fullName>
    </submittedName>
</protein>
<evidence type="ECO:0000313" key="3">
    <source>
        <dbReference type="Proteomes" id="UP000294530"/>
    </source>
</evidence>
<dbReference type="Proteomes" id="UP000294530">
    <property type="component" value="Unassembled WGS sequence"/>
</dbReference>
<proteinExistence type="predicted"/>
<accession>A0A976P074</accession>